<dbReference type="RefSeq" id="WP_067018523.1">
    <property type="nucleotide sequence ID" value="NZ_FLOB01000009.1"/>
</dbReference>
<evidence type="ECO:0000256" key="2">
    <source>
        <dbReference type="ARBA" id="ARBA00023015"/>
    </source>
</evidence>
<name>A0A1A8TPW7_9GAMM</name>
<protein>
    <submittedName>
        <fullName evidence="6">HTH-type transcriptional regulator GltC</fullName>
    </submittedName>
</protein>
<dbReference type="GO" id="GO:0003677">
    <property type="term" value="F:DNA binding"/>
    <property type="evidence" value="ECO:0007669"/>
    <property type="project" value="UniProtKB-KW"/>
</dbReference>
<dbReference type="Pfam" id="PF03466">
    <property type="entry name" value="LysR_substrate"/>
    <property type="match status" value="1"/>
</dbReference>
<gene>
    <name evidence="6" type="primary">gltC_5</name>
    <name evidence="6" type="ORF">MSP8886_03380</name>
</gene>
<reference evidence="6 7" key="1">
    <citation type="submission" date="2016-06" db="EMBL/GenBank/DDBJ databases">
        <authorList>
            <person name="Kjaerup R.B."/>
            <person name="Dalgaard T.S."/>
            <person name="Juul-Madsen H.R."/>
        </authorList>
    </citation>
    <scope>NUCLEOTIDE SEQUENCE [LARGE SCALE GENOMIC DNA]</scope>
    <source>
        <strain evidence="6 7">CECT 8886</strain>
    </source>
</reference>
<evidence type="ECO:0000256" key="4">
    <source>
        <dbReference type="ARBA" id="ARBA00023163"/>
    </source>
</evidence>
<keyword evidence="3" id="KW-0238">DNA-binding</keyword>
<evidence type="ECO:0000256" key="1">
    <source>
        <dbReference type="ARBA" id="ARBA00009437"/>
    </source>
</evidence>
<dbReference type="CDD" id="cd05466">
    <property type="entry name" value="PBP2_LTTR_substrate"/>
    <property type="match status" value="1"/>
</dbReference>
<dbReference type="Proteomes" id="UP000092544">
    <property type="component" value="Unassembled WGS sequence"/>
</dbReference>
<evidence type="ECO:0000313" key="7">
    <source>
        <dbReference type="Proteomes" id="UP000092544"/>
    </source>
</evidence>
<dbReference type="InterPro" id="IPR000847">
    <property type="entry name" value="LysR_HTH_N"/>
</dbReference>
<dbReference type="PANTHER" id="PTHR30419">
    <property type="entry name" value="HTH-TYPE TRANSCRIPTIONAL REGULATOR YBHD"/>
    <property type="match status" value="1"/>
</dbReference>
<dbReference type="InterPro" id="IPR036390">
    <property type="entry name" value="WH_DNA-bd_sf"/>
</dbReference>
<evidence type="ECO:0000259" key="5">
    <source>
        <dbReference type="PROSITE" id="PS50931"/>
    </source>
</evidence>
<dbReference type="InterPro" id="IPR036388">
    <property type="entry name" value="WH-like_DNA-bd_sf"/>
</dbReference>
<dbReference type="OrthoDB" id="8437302at2"/>
<feature type="domain" description="HTH lysR-type" evidence="5">
    <location>
        <begin position="1"/>
        <end position="58"/>
    </location>
</feature>
<dbReference type="Gene3D" id="3.40.190.290">
    <property type="match status" value="1"/>
</dbReference>
<keyword evidence="4" id="KW-0804">Transcription</keyword>
<dbReference type="SUPFAM" id="SSF53850">
    <property type="entry name" value="Periplasmic binding protein-like II"/>
    <property type="match status" value="1"/>
</dbReference>
<dbReference type="STRING" id="1792290.MSP8886_03380"/>
<dbReference type="PANTHER" id="PTHR30419:SF8">
    <property type="entry name" value="NITROGEN ASSIMILATION TRANSCRIPTIONAL ACTIVATOR-RELATED"/>
    <property type="match status" value="1"/>
</dbReference>
<keyword evidence="2" id="KW-0805">Transcription regulation</keyword>
<organism evidence="6 7">
    <name type="scientific">Marinomonas spartinae</name>
    <dbReference type="NCBI Taxonomy" id="1792290"/>
    <lineage>
        <taxon>Bacteria</taxon>
        <taxon>Pseudomonadati</taxon>
        <taxon>Pseudomonadota</taxon>
        <taxon>Gammaproteobacteria</taxon>
        <taxon>Oceanospirillales</taxon>
        <taxon>Oceanospirillaceae</taxon>
        <taxon>Marinomonas</taxon>
    </lineage>
</organism>
<accession>A0A1A8TPW7</accession>
<dbReference type="SUPFAM" id="SSF46785">
    <property type="entry name" value="Winged helix' DNA-binding domain"/>
    <property type="match status" value="1"/>
</dbReference>
<dbReference type="InterPro" id="IPR005119">
    <property type="entry name" value="LysR_subst-bd"/>
</dbReference>
<dbReference type="Pfam" id="PF00126">
    <property type="entry name" value="HTH_1"/>
    <property type="match status" value="1"/>
</dbReference>
<evidence type="ECO:0000313" key="6">
    <source>
        <dbReference type="EMBL" id="SBS35414.1"/>
    </source>
</evidence>
<keyword evidence="7" id="KW-1185">Reference proteome</keyword>
<dbReference type="GO" id="GO:0005829">
    <property type="term" value="C:cytosol"/>
    <property type="evidence" value="ECO:0007669"/>
    <property type="project" value="TreeGrafter"/>
</dbReference>
<proteinExistence type="inferred from homology"/>
<dbReference type="AlphaFoldDB" id="A0A1A8TPW7"/>
<dbReference type="EMBL" id="FLOB01000009">
    <property type="protein sequence ID" value="SBS35414.1"/>
    <property type="molecule type" value="Genomic_DNA"/>
</dbReference>
<sequence>MESKHLVYLSIVLEKGSITAAAEHLNIAQPTLTRAMATLEMQAGAQLFTRSRFGVSSTPVGESLAREGRAITRRLDSAKEQVSQYKLGIKHNLRIASGSLLSMEILPIIIEKMLEKHPEIAITVTCLNPSIALEGLIDDQFDIIIAPQSTDKITSTLHRELIIRDKIGIFCGKNHPLASEKHIQNRDFIEQDWLSLGIASYFEKQTTEMLTSYGIHGMKTKVIFRNDAMMLIKMLSTGRYLAALPSFPVSTIQKHYPIIEIKMNDVTPINRDLYLWCTKSLKDYTAYLSFRNIVRSVFDDLSKSNEVEKIEGK</sequence>
<dbReference type="PRINTS" id="PR00039">
    <property type="entry name" value="HTHLYSR"/>
</dbReference>
<dbReference type="PROSITE" id="PS50931">
    <property type="entry name" value="HTH_LYSR"/>
    <property type="match status" value="1"/>
</dbReference>
<evidence type="ECO:0000256" key="3">
    <source>
        <dbReference type="ARBA" id="ARBA00023125"/>
    </source>
</evidence>
<dbReference type="GO" id="GO:0003700">
    <property type="term" value="F:DNA-binding transcription factor activity"/>
    <property type="evidence" value="ECO:0007669"/>
    <property type="project" value="InterPro"/>
</dbReference>
<dbReference type="Gene3D" id="1.10.10.10">
    <property type="entry name" value="Winged helix-like DNA-binding domain superfamily/Winged helix DNA-binding domain"/>
    <property type="match status" value="1"/>
</dbReference>
<dbReference type="InterPro" id="IPR050950">
    <property type="entry name" value="HTH-type_LysR_regulators"/>
</dbReference>
<comment type="similarity">
    <text evidence="1">Belongs to the LysR transcriptional regulatory family.</text>
</comment>